<keyword evidence="5" id="KW-0732">Signal</keyword>
<name>A0A6P4IQY5_DROKI</name>
<keyword evidence="3" id="KW-0808">Transferase</keyword>
<dbReference type="Pfam" id="PF00201">
    <property type="entry name" value="UDPGT"/>
    <property type="match status" value="1"/>
</dbReference>
<keyword evidence="2" id="KW-0328">Glycosyltransferase</keyword>
<feature type="signal peptide" evidence="5">
    <location>
        <begin position="1"/>
        <end position="26"/>
    </location>
</feature>
<evidence type="ECO:0000256" key="4">
    <source>
        <dbReference type="SAM" id="Phobius"/>
    </source>
</evidence>
<evidence type="ECO:0000256" key="2">
    <source>
        <dbReference type="ARBA" id="ARBA00022676"/>
    </source>
</evidence>
<dbReference type="PANTHER" id="PTHR48043:SF145">
    <property type="entry name" value="FI06409P-RELATED"/>
    <property type="match status" value="1"/>
</dbReference>
<reference evidence="7" key="1">
    <citation type="submission" date="2025-08" db="UniProtKB">
        <authorList>
            <consortium name="RefSeq"/>
        </authorList>
    </citation>
    <scope>IDENTIFICATION</scope>
    <source>
        <strain evidence="7">14028-0561.14</strain>
        <tissue evidence="7">Whole fly</tissue>
    </source>
</reference>
<feature type="chain" id="PRO_5028469448" evidence="5">
    <location>
        <begin position="27"/>
        <end position="510"/>
    </location>
</feature>
<dbReference type="SUPFAM" id="SSF53756">
    <property type="entry name" value="UDP-Glycosyltransferase/glycogen phosphorylase"/>
    <property type="match status" value="1"/>
</dbReference>
<keyword evidence="6" id="KW-1185">Reference proteome</keyword>
<evidence type="ECO:0000256" key="3">
    <source>
        <dbReference type="ARBA" id="ARBA00022679"/>
    </source>
</evidence>
<dbReference type="GeneID" id="108080964"/>
<evidence type="ECO:0000313" key="7">
    <source>
        <dbReference type="RefSeq" id="XP_017031367.1"/>
    </source>
</evidence>
<accession>A0A6P4IQY5</accession>
<evidence type="ECO:0000256" key="5">
    <source>
        <dbReference type="SAM" id="SignalP"/>
    </source>
</evidence>
<dbReference type="InterPro" id="IPR050271">
    <property type="entry name" value="UDP-glycosyltransferase"/>
</dbReference>
<keyword evidence="4" id="KW-0812">Transmembrane</keyword>
<dbReference type="InterPro" id="IPR002213">
    <property type="entry name" value="UDP_glucos_trans"/>
</dbReference>
<keyword evidence="4" id="KW-1133">Transmembrane helix</keyword>
<protein>
    <submittedName>
        <fullName evidence="7">UDP-glucosyltransferase 2</fullName>
    </submittedName>
</protein>
<evidence type="ECO:0000313" key="6">
    <source>
        <dbReference type="Proteomes" id="UP001652661"/>
    </source>
</evidence>
<evidence type="ECO:0000256" key="1">
    <source>
        <dbReference type="ARBA" id="ARBA00009995"/>
    </source>
</evidence>
<dbReference type="RefSeq" id="XP_017031367.1">
    <property type="nucleotide sequence ID" value="XM_017175878.2"/>
</dbReference>
<dbReference type="GO" id="GO:0008194">
    <property type="term" value="F:UDP-glycosyltransferase activity"/>
    <property type="evidence" value="ECO:0007669"/>
    <property type="project" value="InterPro"/>
</dbReference>
<keyword evidence="4" id="KW-0472">Membrane</keyword>
<comment type="similarity">
    <text evidence="1">Belongs to the UDP-glycosyltransferase family.</text>
</comment>
<proteinExistence type="inferred from homology"/>
<gene>
    <name evidence="7" type="primary">LOC108080964</name>
</gene>
<feature type="transmembrane region" description="Helical" evidence="4">
    <location>
        <begin position="488"/>
        <end position="509"/>
    </location>
</feature>
<dbReference type="AlphaFoldDB" id="A0A6P4IQY5"/>
<dbReference type="FunFam" id="3.40.50.2000:FF:000021">
    <property type="entry name" value="UDP-glucuronosyltransferase"/>
    <property type="match status" value="1"/>
</dbReference>
<dbReference type="OrthoDB" id="5835829at2759"/>
<dbReference type="Proteomes" id="UP001652661">
    <property type="component" value="Chromosome 3R"/>
</dbReference>
<organism evidence="6 7">
    <name type="scientific">Drosophila kikkawai</name>
    <name type="common">Fruit fly</name>
    <dbReference type="NCBI Taxonomy" id="30033"/>
    <lineage>
        <taxon>Eukaryota</taxon>
        <taxon>Metazoa</taxon>
        <taxon>Ecdysozoa</taxon>
        <taxon>Arthropoda</taxon>
        <taxon>Hexapoda</taxon>
        <taxon>Insecta</taxon>
        <taxon>Pterygota</taxon>
        <taxon>Neoptera</taxon>
        <taxon>Endopterygota</taxon>
        <taxon>Diptera</taxon>
        <taxon>Brachycera</taxon>
        <taxon>Muscomorpha</taxon>
        <taxon>Ephydroidea</taxon>
        <taxon>Drosophilidae</taxon>
        <taxon>Drosophila</taxon>
        <taxon>Sophophora</taxon>
    </lineage>
</organism>
<dbReference type="CDD" id="cd03784">
    <property type="entry name" value="GT1_Gtf-like"/>
    <property type="match status" value="1"/>
</dbReference>
<dbReference type="PANTHER" id="PTHR48043">
    <property type="entry name" value="EG:EG0003.4 PROTEIN-RELATED"/>
    <property type="match status" value="1"/>
</dbReference>
<sequence length="510" mass="58446">MRLGCSWLVYLCLYLHLDLHGDLSQAANILGVFPYWQPSPFQVVRPLVRALVDRGHNVTMITPVGMPADIEGVRHIRVAMLNQHMHELLESDLVMNFFKNKWLENEVSAAMLYNMSEDILSDDGVQHMLQDRSERFDLVLLEGGNLDALNGLGEFYNATLMGFSSYRLNWIIEELAGNPAPSINEPISPWGYFTDHSLVSMFYNWIYIIEERLMVHLIVRPGQLRLFKKYFGYSSQKFDDLRARFSVFLVNNHFSLGRPRANVPNIIEIGGLHLSEAPEPCDEELQRFMDEAEDGVIYFSMGQDIHIRFLPTNMQQVLHQTFAGLKQRVVWKNELSTTPNKTDKIYMIAKTPQRQVLAHHNVQLFITQGGMLSLVEAVYSGVPMLGLPLFFDHFSNIHQVRVAGMAEVLDPNNLNVDSLTSTILELLENPKYAERAKEMSEAFRDRPLSPLETAVWWTEYALRHRNAALIRLNSGDISLMQYYRLDCLLTYGLRFGLVIGSVVFLGYILV</sequence>
<dbReference type="Gene3D" id="3.40.50.2000">
    <property type="entry name" value="Glycogen Phosphorylase B"/>
    <property type="match status" value="1"/>
</dbReference>